<keyword evidence="2" id="KW-1185">Reference proteome</keyword>
<sequence>MTGGPVDGPYRSQPPGAQSQVRVESGSEGQGENLQGTSAKPLARTEPMGSKSCSMGTGPMGSKELRWVEGRAKLIRHSAGGVWLLGDPITLDTNQVESGQDVLYFPEDDTDPYVGQDASGFSPWAALILITMASERWSEDLNLDILTESQAMQVVKSFDQDKSSGKIF</sequence>
<protein>
    <submittedName>
        <fullName evidence="3">Uncharacterized protein</fullName>
    </submittedName>
</protein>
<dbReference type="WBParaSite" id="PEQ_0000255601-mRNA-1">
    <property type="protein sequence ID" value="PEQ_0000255601-mRNA-1"/>
    <property type="gene ID" value="PEQ_0000255601"/>
</dbReference>
<evidence type="ECO:0000313" key="2">
    <source>
        <dbReference type="Proteomes" id="UP000887564"/>
    </source>
</evidence>
<accession>A0A914R7X3</accession>
<evidence type="ECO:0000256" key="1">
    <source>
        <dbReference type="SAM" id="MobiDB-lite"/>
    </source>
</evidence>
<evidence type="ECO:0000313" key="3">
    <source>
        <dbReference type="WBParaSite" id="PEQ_0000255601-mRNA-1"/>
    </source>
</evidence>
<dbReference type="Proteomes" id="UP000887564">
    <property type="component" value="Unplaced"/>
</dbReference>
<feature type="region of interest" description="Disordered" evidence="1">
    <location>
        <begin position="1"/>
        <end position="62"/>
    </location>
</feature>
<dbReference type="AlphaFoldDB" id="A0A914R7X3"/>
<name>A0A914R7X3_PAREQ</name>
<proteinExistence type="predicted"/>
<reference evidence="3" key="1">
    <citation type="submission" date="2022-11" db="UniProtKB">
        <authorList>
            <consortium name="WormBaseParasite"/>
        </authorList>
    </citation>
    <scope>IDENTIFICATION</scope>
</reference>
<organism evidence="2 3">
    <name type="scientific">Parascaris equorum</name>
    <name type="common">Equine roundworm</name>
    <dbReference type="NCBI Taxonomy" id="6256"/>
    <lineage>
        <taxon>Eukaryota</taxon>
        <taxon>Metazoa</taxon>
        <taxon>Ecdysozoa</taxon>
        <taxon>Nematoda</taxon>
        <taxon>Chromadorea</taxon>
        <taxon>Rhabditida</taxon>
        <taxon>Spirurina</taxon>
        <taxon>Ascaridomorpha</taxon>
        <taxon>Ascaridoidea</taxon>
        <taxon>Ascarididae</taxon>
        <taxon>Parascaris</taxon>
    </lineage>
</organism>